<comment type="caution">
    <text evidence="1">The sequence shown here is derived from an EMBL/GenBank/DDBJ whole genome shotgun (WGS) entry which is preliminary data.</text>
</comment>
<dbReference type="EMBL" id="QJHL01000007">
    <property type="protein sequence ID" value="PXY43177.1"/>
    <property type="molecule type" value="Genomic_DNA"/>
</dbReference>
<evidence type="ECO:0000313" key="2">
    <source>
        <dbReference type="Proteomes" id="UP000247681"/>
    </source>
</evidence>
<gene>
    <name evidence="1" type="ORF">DMB68_21050</name>
</gene>
<evidence type="ECO:0000313" key="1">
    <source>
        <dbReference type="EMBL" id="PXY43177.1"/>
    </source>
</evidence>
<dbReference type="InterPro" id="IPR032342">
    <property type="entry name" value="DUF4861"/>
</dbReference>
<sequence>MKNTKYICLFFLLLPLILLSQNKEIIEIQNNSDLERNETVVAVKWEAVLSRYPQIDTSNFVVINAATKKQIPYQLEHKGLPAIQNLLVQVSVKAKTTLRLFVQKGKPNLVETKTYARFVPERKDDFAWENDKIAFRTYGKAIENTNEDAYGFDVWVKRTDKMVINERYKLGNYHKDNGNGMDYYHVGHTLGAGNMAPYVKDTIRYSANYHQWKVLDNGPLRTTFQLVYDEWNAGGIKVKAVKTISLDAGSQLNRVENVYTFEDNKAMPVVVGIIKRPEPGLISLNEQSGIMGYWEPTFVEDGTTGVGSILTTPVKNMLVNNGQILALAEVKNNVPVVYYTGAAWDKAGKIMNSAQWFEYLNRFSQDLKNPMIANVK</sequence>
<dbReference type="AlphaFoldDB" id="A0A2V4BWY1"/>
<reference evidence="1 2" key="1">
    <citation type="submission" date="2018-05" db="EMBL/GenBank/DDBJ databases">
        <title>Flavobacterium sp. strain IMCC34758, incomplete genome.</title>
        <authorList>
            <person name="Joung Y."/>
        </authorList>
    </citation>
    <scope>NUCLEOTIDE SEQUENCE [LARGE SCALE GENOMIC DNA]</scope>
    <source>
        <strain evidence="1 2">IMCC34758</strain>
    </source>
</reference>
<dbReference type="RefSeq" id="WP_110348610.1">
    <property type="nucleotide sequence ID" value="NZ_QJHL01000007.1"/>
</dbReference>
<protein>
    <submittedName>
        <fullName evidence="1">DUF4861 domain-containing protein</fullName>
    </submittedName>
</protein>
<proteinExistence type="predicted"/>
<dbReference type="Pfam" id="PF16153">
    <property type="entry name" value="DUF4861"/>
    <property type="match status" value="1"/>
</dbReference>
<accession>A0A2V4BWY1</accession>
<keyword evidence="2" id="KW-1185">Reference proteome</keyword>
<organism evidence="1 2">
    <name type="scientific">Flavobacterium hydrophilum</name>
    <dbReference type="NCBI Taxonomy" id="2211445"/>
    <lineage>
        <taxon>Bacteria</taxon>
        <taxon>Pseudomonadati</taxon>
        <taxon>Bacteroidota</taxon>
        <taxon>Flavobacteriia</taxon>
        <taxon>Flavobacteriales</taxon>
        <taxon>Flavobacteriaceae</taxon>
        <taxon>Flavobacterium</taxon>
    </lineage>
</organism>
<name>A0A2V4BWY1_9FLAO</name>
<dbReference type="Proteomes" id="UP000247681">
    <property type="component" value="Unassembled WGS sequence"/>
</dbReference>
<dbReference type="OrthoDB" id="9800230at2"/>